<dbReference type="AlphaFoldDB" id="A0A251X979"/>
<dbReference type="EMBL" id="MSLT01000012">
    <property type="protein sequence ID" value="OUD14072.1"/>
    <property type="molecule type" value="Genomic_DNA"/>
</dbReference>
<dbReference type="Proteomes" id="UP000194798">
    <property type="component" value="Unassembled WGS sequence"/>
</dbReference>
<keyword evidence="3" id="KW-1185">Reference proteome</keyword>
<dbReference type="InterPro" id="IPR029479">
    <property type="entry name" value="Nitroreductase"/>
</dbReference>
<proteinExistence type="predicted"/>
<comment type="caution">
    <text evidence="2">The sequence shown here is derived from an EMBL/GenBank/DDBJ whole genome shotgun (WGS) entry which is preliminary data.</text>
</comment>
<organism evidence="2 3">
    <name type="scientific">Thioflexithrix psekupsensis</name>
    <dbReference type="NCBI Taxonomy" id="1570016"/>
    <lineage>
        <taxon>Bacteria</taxon>
        <taxon>Pseudomonadati</taxon>
        <taxon>Pseudomonadota</taxon>
        <taxon>Gammaproteobacteria</taxon>
        <taxon>Thiotrichales</taxon>
        <taxon>Thioflexithrix</taxon>
    </lineage>
</organism>
<evidence type="ECO:0000313" key="3">
    <source>
        <dbReference type="Proteomes" id="UP000194798"/>
    </source>
</evidence>
<name>A0A251X979_9GAMM</name>
<evidence type="ECO:0000259" key="1">
    <source>
        <dbReference type="Pfam" id="PF00881"/>
    </source>
</evidence>
<dbReference type="PANTHER" id="PTHR42741:SF3">
    <property type="entry name" value="NITROREDUCTASE FAMILY PROTEIN"/>
    <property type="match status" value="1"/>
</dbReference>
<dbReference type="GO" id="GO:0016491">
    <property type="term" value="F:oxidoreductase activity"/>
    <property type="evidence" value="ECO:0007669"/>
    <property type="project" value="InterPro"/>
</dbReference>
<dbReference type="SUPFAM" id="SSF55469">
    <property type="entry name" value="FMN-dependent nitroreductase-like"/>
    <property type="match status" value="2"/>
</dbReference>
<accession>A0A251X979</accession>
<protein>
    <recommendedName>
        <fullName evidence="1">Nitroreductase domain-containing protein</fullName>
    </recommendedName>
</protein>
<evidence type="ECO:0000313" key="2">
    <source>
        <dbReference type="EMBL" id="OUD14072.1"/>
    </source>
</evidence>
<dbReference type="OrthoDB" id="9801593at2"/>
<dbReference type="Gene3D" id="3.40.109.10">
    <property type="entry name" value="NADH Oxidase"/>
    <property type="match status" value="2"/>
</dbReference>
<dbReference type="Pfam" id="PF00881">
    <property type="entry name" value="Nitroreductase"/>
    <property type="match status" value="1"/>
</dbReference>
<gene>
    <name evidence="2" type="ORF">TPSD3_06960</name>
</gene>
<reference evidence="2 3" key="1">
    <citation type="submission" date="2016-12" db="EMBL/GenBank/DDBJ databases">
        <title>Thioflexothrix psekupsii D3 genome sequencing and assembly.</title>
        <authorList>
            <person name="Fomenkov A."/>
            <person name="Vincze T."/>
            <person name="Grabovich M."/>
            <person name="Anton B.P."/>
            <person name="Dubinina G."/>
            <person name="Orlova M."/>
            <person name="Belousova E."/>
            <person name="Roberts R.J."/>
        </authorList>
    </citation>
    <scope>NUCLEOTIDE SEQUENCE [LARGE SCALE GENOMIC DNA]</scope>
    <source>
        <strain evidence="2">D3</strain>
    </source>
</reference>
<dbReference type="PANTHER" id="PTHR42741">
    <property type="entry name" value="NITROREDUCTASE FAMILY PROTEIN"/>
    <property type="match status" value="1"/>
</dbReference>
<sequence>MNTEKLKDELAQVLGYHEATKHHFHQYARGPQFLDWDDQPDPFRRFQGAPLFPLPHPPHDVTQVPYSSAFLQGSCRTQPLNLSHISQLFYNSFALSAWKQAGETRWALRVNPSSGNLHPTEVYLLCGAIDGLHHKPSVFHYAPKEHALEQRAELSHTLWTNLSANFPATTCFIGLSSIHWREMWKYGERAFRYCQHDIGHAIAALSVAASALGWTVTLLDGLGTEELVLLMGLTHLREGNEAEHPDCLLAISPTPTAADARPEATAIQAFARLQWRGEANRLSPEHLRWRIIEHVTIATHKAAGDLPYTITPTIPTSSVVHDVRQNEPSIHDIVQKRRSAVAMDGHSHLSASHFFRLLKRTLPLPGQVPFTAVAWPAQVNLVLLVHRVEGLESGLYLLLREANAKERLQGLLKPEFSWQSVPSCPDDLPLFHLTSGDGRQLAKQVSCHQAIASDGCFAVSMLCRFQPTLAAWGAWFYPRLFWETGLIGHLLYLEAEFNQLAGTGIGCFFDDAVHEVLGLTGDEYQSLYHFTVGGRVEDSRLLTLPGYGN</sequence>
<dbReference type="RefSeq" id="WP_086487856.1">
    <property type="nucleotide sequence ID" value="NZ_MSLT01000012.1"/>
</dbReference>
<dbReference type="CDD" id="cd02142">
    <property type="entry name" value="McbC_SagB-like_oxidoreductase"/>
    <property type="match status" value="2"/>
</dbReference>
<dbReference type="InterPro" id="IPR020051">
    <property type="entry name" value="SagB-type_dehydrogenase"/>
</dbReference>
<dbReference type="NCBIfam" id="TIGR03605">
    <property type="entry name" value="antibiot_sagB"/>
    <property type="match status" value="1"/>
</dbReference>
<feature type="domain" description="Nitroreductase" evidence="1">
    <location>
        <begin position="106"/>
        <end position="234"/>
    </location>
</feature>
<dbReference type="InterPro" id="IPR000415">
    <property type="entry name" value="Nitroreductase-like"/>
</dbReference>